<sequence length="77" mass="8448">MGGLFLMDCPQTSSCTYNLVNALGAHTYPIAPQGLLNNNRSATRAGGWHRFQRQEIYFLSGSLILSDHTDQLGYSAV</sequence>
<dbReference type="Proteomes" id="UP000808337">
    <property type="component" value="Unassembled WGS sequence"/>
</dbReference>
<proteinExistence type="predicted"/>
<name>A0A9D7XSY5_9BACT</name>
<organism evidence="1 2">
    <name type="scientific">Candidatus Opimibacter skivensis</name>
    <dbReference type="NCBI Taxonomy" id="2982028"/>
    <lineage>
        <taxon>Bacteria</taxon>
        <taxon>Pseudomonadati</taxon>
        <taxon>Bacteroidota</taxon>
        <taxon>Saprospiria</taxon>
        <taxon>Saprospirales</taxon>
        <taxon>Saprospiraceae</taxon>
        <taxon>Candidatus Opimibacter</taxon>
    </lineage>
</organism>
<protein>
    <submittedName>
        <fullName evidence="1">Uncharacterized protein</fullName>
    </submittedName>
</protein>
<dbReference type="AlphaFoldDB" id="A0A9D7XSY5"/>
<reference evidence="1 2" key="1">
    <citation type="submission" date="2020-10" db="EMBL/GenBank/DDBJ databases">
        <title>Connecting structure to function with the recovery of over 1000 high-quality activated sludge metagenome-assembled genomes encoding full-length rRNA genes using long-read sequencing.</title>
        <authorList>
            <person name="Singleton C.M."/>
            <person name="Petriglieri F."/>
            <person name="Kristensen J.M."/>
            <person name="Kirkegaard R.H."/>
            <person name="Michaelsen T.Y."/>
            <person name="Andersen M.H."/>
            <person name="Karst S.M."/>
            <person name="Dueholm M.S."/>
            <person name="Nielsen P.H."/>
            <person name="Albertsen M."/>
        </authorList>
    </citation>
    <scope>NUCLEOTIDE SEQUENCE [LARGE SCALE GENOMIC DNA]</scope>
    <source>
        <strain evidence="1">Ribe_18-Q3-R11-54_MAXAC.273</strain>
    </source>
</reference>
<accession>A0A9D7XSY5</accession>
<dbReference type="EMBL" id="JADKGY010000004">
    <property type="protein sequence ID" value="MBK9982197.1"/>
    <property type="molecule type" value="Genomic_DNA"/>
</dbReference>
<evidence type="ECO:0000313" key="1">
    <source>
        <dbReference type="EMBL" id="MBK9982197.1"/>
    </source>
</evidence>
<comment type="caution">
    <text evidence="1">The sequence shown here is derived from an EMBL/GenBank/DDBJ whole genome shotgun (WGS) entry which is preliminary data.</text>
</comment>
<evidence type="ECO:0000313" key="2">
    <source>
        <dbReference type="Proteomes" id="UP000808337"/>
    </source>
</evidence>
<gene>
    <name evidence="1" type="ORF">IPP15_07185</name>
</gene>